<evidence type="ECO:0000256" key="3">
    <source>
        <dbReference type="ARBA" id="ARBA00023125"/>
    </source>
</evidence>
<dbReference type="FunFam" id="1.10.10.10:FF:000001">
    <property type="entry name" value="LysR family transcriptional regulator"/>
    <property type="match status" value="1"/>
</dbReference>
<dbReference type="AlphaFoldDB" id="A0AAP6MMJ7"/>
<feature type="domain" description="HTH lysR-type" evidence="5">
    <location>
        <begin position="5"/>
        <end position="62"/>
    </location>
</feature>
<keyword evidence="3" id="KW-0238">DNA-binding</keyword>
<dbReference type="Proteomes" id="UP001302316">
    <property type="component" value="Unassembled WGS sequence"/>
</dbReference>
<dbReference type="Pfam" id="PF03466">
    <property type="entry name" value="LysR_substrate"/>
    <property type="match status" value="1"/>
</dbReference>
<dbReference type="Gene3D" id="1.10.10.10">
    <property type="entry name" value="Winged helix-like DNA-binding domain superfamily/Winged helix DNA-binding domain"/>
    <property type="match status" value="1"/>
</dbReference>
<dbReference type="EMBL" id="JAYGII010000020">
    <property type="protein sequence ID" value="MEA5446082.1"/>
    <property type="molecule type" value="Genomic_DNA"/>
</dbReference>
<evidence type="ECO:0000256" key="4">
    <source>
        <dbReference type="ARBA" id="ARBA00023163"/>
    </source>
</evidence>
<dbReference type="InterPro" id="IPR058163">
    <property type="entry name" value="LysR-type_TF_proteobact-type"/>
</dbReference>
<dbReference type="RefSeq" id="WP_346052060.1">
    <property type="nucleotide sequence ID" value="NZ_JAYGII010000020.1"/>
</dbReference>
<dbReference type="SUPFAM" id="SSF53850">
    <property type="entry name" value="Periplasmic binding protein-like II"/>
    <property type="match status" value="1"/>
</dbReference>
<evidence type="ECO:0000313" key="7">
    <source>
        <dbReference type="Proteomes" id="UP001302316"/>
    </source>
</evidence>
<dbReference type="InterPro" id="IPR036390">
    <property type="entry name" value="WH_DNA-bd_sf"/>
</dbReference>
<dbReference type="GO" id="GO:0043565">
    <property type="term" value="F:sequence-specific DNA binding"/>
    <property type="evidence" value="ECO:0007669"/>
    <property type="project" value="TreeGrafter"/>
</dbReference>
<dbReference type="PROSITE" id="PS50931">
    <property type="entry name" value="HTH_LYSR"/>
    <property type="match status" value="1"/>
</dbReference>
<sequence length="298" mass="32779">MRDLPPLNALRAFEAAARRGSFQAAADELHVSATAISHHIRHLEELLKQPLFIRHPRPIRLTAAGQKLFPALRDGLDQIGAGVAAVRAASTRQPLVITTTPAFASRWLIPRLGEINKALNGGRVAVLASETVADLHSGEADLAIRYTRSPPDDFACHHLFEDHYQPFCHPRLLAGTAQARVLLEYPLIHFQWKQKGVAVPDWSRWLDSARQLRPDVALPLSDDGIHFSEETHAIEAAVMGQGVALLSDQLVARELQAGMLVPAVDHAISGLAFYVIHTADNSRRGEIEAFIEQLFNAL</sequence>
<dbReference type="PANTHER" id="PTHR30537:SF26">
    <property type="entry name" value="GLYCINE CLEAVAGE SYSTEM TRANSCRIPTIONAL ACTIVATOR"/>
    <property type="match status" value="1"/>
</dbReference>
<dbReference type="InterPro" id="IPR005119">
    <property type="entry name" value="LysR_subst-bd"/>
</dbReference>
<dbReference type="Gene3D" id="3.40.190.10">
    <property type="entry name" value="Periplasmic binding protein-like II"/>
    <property type="match status" value="2"/>
</dbReference>
<gene>
    <name evidence="6" type="ORF">VCB98_09645</name>
</gene>
<comment type="similarity">
    <text evidence="1">Belongs to the LysR transcriptional regulatory family.</text>
</comment>
<evidence type="ECO:0000256" key="1">
    <source>
        <dbReference type="ARBA" id="ARBA00009437"/>
    </source>
</evidence>
<dbReference type="GO" id="GO:0003700">
    <property type="term" value="F:DNA-binding transcription factor activity"/>
    <property type="evidence" value="ECO:0007669"/>
    <property type="project" value="InterPro"/>
</dbReference>
<reference evidence="6 7" key="1">
    <citation type="submission" date="2023-12" db="EMBL/GenBank/DDBJ databases">
        <title>Whole-genome sequencing of halo(alkali)philic microorganisms from hypersaline lakes.</title>
        <authorList>
            <person name="Sorokin D.Y."/>
            <person name="Merkel A.Y."/>
            <person name="Messina E."/>
            <person name="Yakimov M."/>
        </authorList>
    </citation>
    <scope>NUCLEOTIDE SEQUENCE [LARGE SCALE GENOMIC DNA]</scope>
    <source>
        <strain evidence="6 7">AB-CW1</strain>
    </source>
</reference>
<keyword evidence="7" id="KW-1185">Reference proteome</keyword>
<evidence type="ECO:0000259" key="5">
    <source>
        <dbReference type="PROSITE" id="PS50931"/>
    </source>
</evidence>
<dbReference type="GO" id="GO:0006351">
    <property type="term" value="P:DNA-templated transcription"/>
    <property type="evidence" value="ECO:0007669"/>
    <property type="project" value="TreeGrafter"/>
</dbReference>
<name>A0AAP6MMJ7_9GAMM</name>
<dbReference type="InterPro" id="IPR000847">
    <property type="entry name" value="LysR_HTH_N"/>
</dbReference>
<proteinExistence type="inferred from homology"/>
<dbReference type="SUPFAM" id="SSF46785">
    <property type="entry name" value="Winged helix' DNA-binding domain"/>
    <property type="match status" value="1"/>
</dbReference>
<dbReference type="Pfam" id="PF00126">
    <property type="entry name" value="HTH_1"/>
    <property type="match status" value="1"/>
</dbReference>
<dbReference type="PANTHER" id="PTHR30537">
    <property type="entry name" value="HTH-TYPE TRANSCRIPTIONAL REGULATOR"/>
    <property type="match status" value="1"/>
</dbReference>
<protein>
    <submittedName>
        <fullName evidence="6">LysR substrate-binding domain-containing protein</fullName>
    </submittedName>
</protein>
<accession>A0AAP6MMJ7</accession>
<comment type="caution">
    <text evidence="6">The sequence shown here is derived from an EMBL/GenBank/DDBJ whole genome shotgun (WGS) entry which is preliminary data.</text>
</comment>
<dbReference type="InterPro" id="IPR036388">
    <property type="entry name" value="WH-like_DNA-bd_sf"/>
</dbReference>
<keyword evidence="2" id="KW-0805">Transcription regulation</keyword>
<evidence type="ECO:0000256" key="2">
    <source>
        <dbReference type="ARBA" id="ARBA00023015"/>
    </source>
</evidence>
<keyword evidence="4" id="KW-0804">Transcription</keyword>
<organism evidence="6 7">
    <name type="scientific">Natronospira elongata</name>
    <dbReference type="NCBI Taxonomy" id="3110268"/>
    <lineage>
        <taxon>Bacteria</taxon>
        <taxon>Pseudomonadati</taxon>
        <taxon>Pseudomonadota</taxon>
        <taxon>Gammaproteobacteria</taxon>
        <taxon>Natronospirales</taxon>
        <taxon>Natronospiraceae</taxon>
        <taxon>Natronospira</taxon>
    </lineage>
</organism>
<evidence type="ECO:0000313" key="6">
    <source>
        <dbReference type="EMBL" id="MEA5446082.1"/>
    </source>
</evidence>